<keyword evidence="3" id="KW-0520">NAD</keyword>
<gene>
    <name evidence="7" type="ORF">Q4490_11030</name>
</gene>
<dbReference type="Pfam" id="PF00389">
    <property type="entry name" value="2-Hacid_dh"/>
    <property type="match status" value="1"/>
</dbReference>
<dbReference type="GO" id="GO:0051287">
    <property type="term" value="F:NAD binding"/>
    <property type="evidence" value="ECO:0007669"/>
    <property type="project" value="InterPro"/>
</dbReference>
<comment type="similarity">
    <text evidence="1 4">Belongs to the D-isomer specific 2-hydroxyacid dehydrogenase family.</text>
</comment>
<dbReference type="Gene3D" id="3.40.50.720">
    <property type="entry name" value="NAD(P)-binding Rossmann-like Domain"/>
    <property type="match status" value="2"/>
</dbReference>
<dbReference type="CDD" id="cd12162">
    <property type="entry name" value="2-Hacid_dh_4"/>
    <property type="match status" value="1"/>
</dbReference>
<dbReference type="GO" id="GO:0016616">
    <property type="term" value="F:oxidoreductase activity, acting on the CH-OH group of donors, NAD or NADP as acceptor"/>
    <property type="evidence" value="ECO:0007669"/>
    <property type="project" value="InterPro"/>
</dbReference>
<dbReference type="Proteomes" id="UP001169862">
    <property type="component" value="Unassembled WGS sequence"/>
</dbReference>
<comment type="caution">
    <text evidence="7">The sequence shown here is derived from an EMBL/GenBank/DDBJ whole genome shotgun (WGS) entry which is preliminary data.</text>
</comment>
<keyword evidence="2 4" id="KW-0560">Oxidoreductase</keyword>
<feature type="domain" description="D-isomer specific 2-hydroxyacid dehydrogenase NAD-binding" evidence="6">
    <location>
        <begin position="105"/>
        <end position="283"/>
    </location>
</feature>
<reference evidence="7" key="1">
    <citation type="submission" date="2023-07" db="EMBL/GenBank/DDBJ databases">
        <title>Genome content predicts the carbon catabolic preferences of heterotrophic bacteria.</title>
        <authorList>
            <person name="Gralka M."/>
        </authorList>
    </citation>
    <scope>NUCLEOTIDE SEQUENCE</scope>
    <source>
        <strain evidence="7">I2M16</strain>
    </source>
</reference>
<evidence type="ECO:0000313" key="8">
    <source>
        <dbReference type="Proteomes" id="UP001169862"/>
    </source>
</evidence>
<dbReference type="AlphaFoldDB" id="A0AAW7XIV4"/>
<name>A0AAW7XIV4_9GAMM</name>
<evidence type="ECO:0000259" key="6">
    <source>
        <dbReference type="Pfam" id="PF02826"/>
    </source>
</evidence>
<dbReference type="PANTHER" id="PTHR43761">
    <property type="entry name" value="D-ISOMER SPECIFIC 2-HYDROXYACID DEHYDROGENASE FAMILY PROTEIN (AFU_ORTHOLOGUE AFUA_1G13630)"/>
    <property type="match status" value="1"/>
</dbReference>
<organism evidence="7 8">
    <name type="scientific">Neptunomonas phycophila</name>
    <dbReference type="NCBI Taxonomy" id="1572645"/>
    <lineage>
        <taxon>Bacteria</taxon>
        <taxon>Pseudomonadati</taxon>
        <taxon>Pseudomonadota</taxon>
        <taxon>Gammaproteobacteria</taxon>
        <taxon>Oceanospirillales</taxon>
        <taxon>Oceanospirillaceae</taxon>
        <taxon>Neptunomonas</taxon>
    </lineage>
</organism>
<evidence type="ECO:0000313" key="7">
    <source>
        <dbReference type="EMBL" id="MDO6454097.1"/>
    </source>
</evidence>
<dbReference type="InterPro" id="IPR050418">
    <property type="entry name" value="D-iso_2-hydroxyacid_DH_PdxB"/>
</dbReference>
<evidence type="ECO:0000259" key="5">
    <source>
        <dbReference type="Pfam" id="PF00389"/>
    </source>
</evidence>
<evidence type="ECO:0000256" key="3">
    <source>
        <dbReference type="ARBA" id="ARBA00023027"/>
    </source>
</evidence>
<dbReference type="InterPro" id="IPR006139">
    <property type="entry name" value="D-isomer_2_OHA_DH_cat_dom"/>
</dbReference>
<feature type="domain" description="D-isomer specific 2-hydroxyacid dehydrogenase catalytic" evidence="5">
    <location>
        <begin position="14"/>
        <end position="314"/>
    </location>
</feature>
<dbReference type="InterPro" id="IPR029753">
    <property type="entry name" value="D-isomer_DH_CS"/>
</dbReference>
<accession>A0AAW7XIV4</accession>
<dbReference type="RefSeq" id="WP_290037220.1">
    <property type="nucleotide sequence ID" value="NZ_JAUOPG010000006.1"/>
</dbReference>
<dbReference type="FunFam" id="3.40.50.720:FF:000203">
    <property type="entry name" value="D-3-phosphoglycerate dehydrogenase (SerA)"/>
    <property type="match status" value="1"/>
</dbReference>
<protein>
    <submittedName>
        <fullName evidence="7">2-hydroxyacid dehydrogenase</fullName>
    </submittedName>
</protein>
<sequence length="315" mass="33877">MKAVFLDAETLRDLDLSGLEQAFSSLTIFDKTTQKDIAPRIQNADVVIVNKVKLDATLLKASQIKLICIVATGTNNVDLEAAKQCGIAVFNCQAYGVPSVVQHAFALILALHTNLIQYQQSVEAGDWQKSDQFCLLNYPISELAGKTLGVVGYGSLGQGVAQIAKAFGMQVLIASRDESDCRENRLPLAQLLPQVDVLTLHCPLTPATQNLIDEQALNLMKPSAFLVNVARGGIVDEQALANALKSGVIAGAATDVLIEEPPKNGNPLLDSSVPNLIVTPHSAWGSKEARQRIVEQTIENVNVFLSGEQGERRVV</sequence>
<dbReference type="InterPro" id="IPR036291">
    <property type="entry name" value="NAD(P)-bd_dom_sf"/>
</dbReference>
<evidence type="ECO:0000256" key="2">
    <source>
        <dbReference type="ARBA" id="ARBA00023002"/>
    </source>
</evidence>
<dbReference type="EMBL" id="JAUOPG010000006">
    <property type="protein sequence ID" value="MDO6454097.1"/>
    <property type="molecule type" value="Genomic_DNA"/>
</dbReference>
<dbReference type="PROSITE" id="PS00671">
    <property type="entry name" value="D_2_HYDROXYACID_DH_3"/>
    <property type="match status" value="1"/>
</dbReference>
<dbReference type="PANTHER" id="PTHR43761:SF1">
    <property type="entry name" value="D-ISOMER SPECIFIC 2-HYDROXYACID DEHYDROGENASE CATALYTIC DOMAIN-CONTAINING PROTEIN-RELATED"/>
    <property type="match status" value="1"/>
</dbReference>
<dbReference type="InterPro" id="IPR006140">
    <property type="entry name" value="D-isomer_DH_NAD-bd"/>
</dbReference>
<evidence type="ECO:0000256" key="1">
    <source>
        <dbReference type="ARBA" id="ARBA00005854"/>
    </source>
</evidence>
<dbReference type="SUPFAM" id="SSF52283">
    <property type="entry name" value="Formate/glycerate dehydrogenase catalytic domain-like"/>
    <property type="match status" value="1"/>
</dbReference>
<dbReference type="SUPFAM" id="SSF51735">
    <property type="entry name" value="NAD(P)-binding Rossmann-fold domains"/>
    <property type="match status" value="1"/>
</dbReference>
<dbReference type="NCBIfam" id="NF005069">
    <property type="entry name" value="PRK06487.1"/>
    <property type="match status" value="1"/>
</dbReference>
<proteinExistence type="inferred from homology"/>
<evidence type="ECO:0000256" key="4">
    <source>
        <dbReference type="RuleBase" id="RU003719"/>
    </source>
</evidence>
<dbReference type="Pfam" id="PF02826">
    <property type="entry name" value="2-Hacid_dh_C"/>
    <property type="match status" value="1"/>
</dbReference>